<protein>
    <recommendedName>
        <fullName evidence="1">VapC45 PIN like domain-containing protein</fullName>
    </recommendedName>
</protein>
<sequence>MSTVSGRPRPRKTDQILLVDRCLAPEVADEISKMDGLYGIALKEHYGDQAAQQLADVTFLAEAGQRGWGVLTQNPRMWQVPQERDCIIESGTRVFSLDDPNANKTLKGLVLGRHLLSIRRRLKRQDPCFWRLRLQNVRKDLT</sequence>
<proteinExistence type="predicted"/>
<name>A0A7L9IZS3_9MICO</name>
<dbReference type="AlphaFoldDB" id="A0A7L9IZS3"/>
<accession>A0A7L9IZS3</accession>
<evidence type="ECO:0000313" key="2">
    <source>
        <dbReference type="EMBL" id="QOK22387.1"/>
    </source>
</evidence>
<reference evidence="2 3" key="1">
    <citation type="submission" date="2020-10" db="EMBL/GenBank/DDBJ databases">
        <title>Janibacter indicus TT2 genome sequence.</title>
        <authorList>
            <person name="Lee K."/>
            <person name="Ganzorig M."/>
        </authorList>
    </citation>
    <scope>NUCLEOTIDE SEQUENCE [LARGE SCALE GENOMIC DNA]</scope>
    <source>
        <strain evidence="2 3">TT2</strain>
    </source>
</reference>
<dbReference type="InterPro" id="IPR041375">
    <property type="entry name" value="VapC45_PIN-like"/>
</dbReference>
<dbReference type="Pfam" id="PF18478">
    <property type="entry name" value="PIN_10"/>
    <property type="match status" value="1"/>
</dbReference>
<organism evidence="2 3">
    <name type="scientific">Janibacter indicus</name>
    <dbReference type="NCBI Taxonomy" id="857417"/>
    <lineage>
        <taxon>Bacteria</taxon>
        <taxon>Bacillati</taxon>
        <taxon>Actinomycetota</taxon>
        <taxon>Actinomycetes</taxon>
        <taxon>Micrococcales</taxon>
        <taxon>Intrasporangiaceae</taxon>
        <taxon>Janibacter</taxon>
    </lineage>
</organism>
<dbReference type="Proteomes" id="UP000593998">
    <property type="component" value="Chromosome"/>
</dbReference>
<evidence type="ECO:0000313" key="3">
    <source>
        <dbReference type="Proteomes" id="UP000593998"/>
    </source>
</evidence>
<gene>
    <name evidence="2" type="ORF">IGS73_15065</name>
</gene>
<dbReference type="RefSeq" id="WP_192910899.1">
    <property type="nucleotide sequence ID" value="NZ_CP062789.1"/>
</dbReference>
<evidence type="ECO:0000259" key="1">
    <source>
        <dbReference type="Pfam" id="PF18478"/>
    </source>
</evidence>
<feature type="domain" description="VapC45 PIN like" evidence="1">
    <location>
        <begin position="17"/>
        <end position="98"/>
    </location>
</feature>
<dbReference type="EMBL" id="CP062789">
    <property type="protein sequence ID" value="QOK22387.1"/>
    <property type="molecule type" value="Genomic_DNA"/>
</dbReference>